<name>A0ACD5GWJ9_9CYAN</name>
<sequence length="88" mass="9684">MGRRRELGVGSWELGEKKGIGSWELGVGEEGNWELGVRSWGRRRELGVGSWGLGEKGNSGLTLITPRLLDSCNSLNSALFSHSEHRYA</sequence>
<reference evidence="1 2" key="1">
    <citation type="journal article" date="2016" name="Genome Announc.">
        <title>Draft Genome Sequence of the Thermotolerant Cyanobacterium Desertifilum sp. IPPAS B-1220.</title>
        <authorList>
            <person name="Mironov K.S."/>
            <person name="Sinetova M.A."/>
            <person name="Bolatkhan K."/>
            <person name="Zayadan B.K."/>
            <person name="Ustinova V.V."/>
            <person name="Kupriyanova E.V."/>
            <person name="Skrypnik A.N."/>
            <person name="Gogoleva N.E."/>
            <person name="Gogolev Y.V."/>
            <person name="Los D.A."/>
        </authorList>
    </citation>
    <scope>NUCLEOTIDE SEQUENCE [LARGE SCALE GENOMIC DNA]</scope>
    <source>
        <strain evidence="1 2">IPPAS B-1220</strain>
    </source>
</reference>
<proteinExistence type="predicted"/>
<evidence type="ECO:0000313" key="2">
    <source>
        <dbReference type="Proteomes" id="UP000095472"/>
    </source>
</evidence>
<evidence type="ECO:0000313" key="1">
    <source>
        <dbReference type="EMBL" id="XPM64834.1"/>
    </source>
</evidence>
<gene>
    <name evidence="1" type="ORF">BH720_002475</name>
</gene>
<dbReference type="EMBL" id="CP182909">
    <property type="protein sequence ID" value="XPM64834.1"/>
    <property type="molecule type" value="Genomic_DNA"/>
</dbReference>
<protein>
    <submittedName>
        <fullName evidence="1">Uncharacterized protein</fullName>
    </submittedName>
</protein>
<dbReference type="Proteomes" id="UP000095472">
    <property type="component" value="Chromosome"/>
</dbReference>
<organism evidence="1 2">
    <name type="scientific">Desertifilum tharense IPPAS B-1220</name>
    <dbReference type="NCBI Taxonomy" id="1781255"/>
    <lineage>
        <taxon>Bacteria</taxon>
        <taxon>Bacillati</taxon>
        <taxon>Cyanobacteriota</taxon>
        <taxon>Cyanophyceae</taxon>
        <taxon>Desertifilales</taxon>
        <taxon>Desertifilaceae</taxon>
        <taxon>Desertifilum</taxon>
    </lineage>
</organism>
<keyword evidence="2" id="KW-1185">Reference proteome</keyword>
<accession>A0ACD5GWJ9</accession>